<sequence>MPRFGRYSRSYKVVTVVTLVVVVPVPDVCVVKVVELQESLTFRSDDRGNWISRGCSRSERCRRSVGYYDRSRDFADDAGRYFRVCVDYGLCADPVSATTREKTVRFTLDE</sequence>
<reference evidence="1 2" key="1">
    <citation type="submission" date="2016-04" db="EMBL/GenBank/DDBJ databases">
        <title>A degradative enzymes factory behind the ericoid mycorrhizal symbiosis.</title>
        <authorList>
            <consortium name="DOE Joint Genome Institute"/>
            <person name="Martino E."/>
            <person name="Morin E."/>
            <person name="Grelet G."/>
            <person name="Kuo A."/>
            <person name="Kohler A."/>
            <person name="Daghino S."/>
            <person name="Barry K."/>
            <person name="Choi C."/>
            <person name="Cichocki N."/>
            <person name="Clum A."/>
            <person name="Copeland A."/>
            <person name="Hainaut M."/>
            <person name="Haridas S."/>
            <person name="Labutti K."/>
            <person name="Lindquist E."/>
            <person name="Lipzen A."/>
            <person name="Khouja H.-R."/>
            <person name="Murat C."/>
            <person name="Ohm R."/>
            <person name="Olson A."/>
            <person name="Spatafora J."/>
            <person name="Veneault-Fourrey C."/>
            <person name="Henrissat B."/>
            <person name="Grigoriev I."/>
            <person name="Martin F."/>
            <person name="Perotto S."/>
        </authorList>
    </citation>
    <scope>NUCLEOTIDE SEQUENCE [LARGE SCALE GENOMIC DNA]</scope>
    <source>
        <strain evidence="1 2">E</strain>
    </source>
</reference>
<keyword evidence="2" id="KW-1185">Reference proteome</keyword>
<name>A0A2J6TAP3_9HELO</name>
<evidence type="ECO:0000313" key="1">
    <source>
        <dbReference type="EMBL" id="PMD60100.1"/>
    </source>
</evidence>
<dbReference type="InParanoid" id="A0A2J6TAP3"/>
<evidence type="ECO:0000313" key="2">
    <source>
        <dbReference type="Proteomes" id="UP000235371"/>
    </source>
</evidence>
<dbReference type="Proteomes" id="UP000235371">
    <property type="component" value="Unassembled WGS sequence"/>
</dbReference>
<dbReference type="AlphaFoldDB" id="A0A2J6TAP3"/>
<gene>
    <name evidence="1" type="ORF">K444DRAFT_629528</name>
</gene>
<accession>A0A2J6TAP3</accession>
<dbReference type="RefSeq" id="XP_024737004.1">
    <property type="nucleotide sequence ID" value="XM_024883067.1"/>
</dbReference>
<dbReference type="GeneID" id="36591144"/>
<dbReference type="EMBL" id="KZ613791">
    <property type="protein sequence ID" value="PMD60100.1"/>
    <property type="molecule type" value="Genomic_DNA"/>
</dbReference>
<organism evidence="1 2">
    <name type="scientific">Hyaloscypha bicolor E</name>
    <dbReference type="NCBI Taxonomy" id="1095630"/>
    <lineage>
        <taxon>Eukaryota</taxon>
        <taxon>Fungi</taxon>
        <taxon>Dikarya</taxon>
        <taxon>Ascomycota</taxon>
        <taxon>Pezizomycotina</taxon>
        <taxon>Leotiomycetes</taxon>
        <taxon>Helotiales</taxon>
        <taxon>Hyaloscyphaceae</taxon>
        <taxon>Hyaloscypha</taxon>
        <taxon>Hyaloscypha bicolor</taxon>
    </lineage>
</organism>
<proteinExistence type="predicted"/>
<protein>
    <submittedName>
        <fullName evidence="1">Uncharacterized protein</fullName>
    </submittedName>
</protein>